<keyword evidence="6 10" id="KW-0812">Transmembrane</keyword>
<feature type="domain" description="GspL periplasmic" evidence="11">
    <location>
        <begin position="292"/>
        <end position="452"/>
    </location>
</feature>
<dbReference type="Proteomes" id="UP000035036">
    <property type="component" value="Chromosome"/>
</dbReference>
<dbReference type="Gene3D" id="3.30.1490.300">
    <property type="match status" value="1"/>
</dbReference>
<keyword evidence="8 10" id="KW-1133">Transmembrane helix</keyword>
<keyword evidence="5" id="KW-0997">Cell inner membrane</keyword>
<dbReference type="STRING" id="483547.GSUB_07165"/>
<keyword evidence="9 10" id="KW-0472">Membrane</keyword>
<dbReference type="Pfam" id="PF12693">
    <property type="entry name" value="GspL_C"/>
    <property type="match status" value="1"/>
</dbReference>
<accession>A0A0B5FQJ5</accession>
<evidence type="ECO:0000256" key="10">
    <source>
        <dbReference type="SAM" id="Phobius"/>
    </source>
</evidence>
<evidence type="ECO:0000256" key="7">
    <source>
        <dbReference type="ARBA" id="ARBA00022927"/>
    </source>
</evidence>
<dbReference type="SUPFAM" id="SSF53067">
    <property type="entry name" value="Actin-like ATPase domain"/>
    <property type="match status" value="1"/>
</dbReference>
<dbReference type="InterPro" id="IPR007812">
    <property type="entry name" value="T2SS_protein-GspL"/>
</dbReference>
<keyword evidence="4" id="KW-1003">Cell membrane</keyword>
<sequence>MAKKFIGIDFDGEFLRVAVAEAAKGGPVLTDHGSYEVPMPEALSEVIEKALPEPAFGDRLALNLPANEGFFRYLDFPFNDPKKIASALPLTLGSQIPVNDELVTDFLSGQPVDGQFRIPAAAVRQEAVRACITPFEETGHLPQIVDLAPFCYAAGLKKDFPDGVLVSIEKSQGTVSLVENGQVRDFRCHLFREEPPVEKLAQLIARDYFSLAASNHKDQQPIIALMGSGVNDALRSRLENDGMKVHFPQLKAGETALTPAMLPAATLALRAAIPARERQFNFLQGDLAPRGQWAGFRRQMITLGVILGLLVTVWAAGSYFRLSHLESRAKNLGEEMNRVYRQTFPGSTVIVDVSAQMQAKLAELREKSLILGIGKDRSALNLLREISLRTPTDLTIDVRELVYGDNEIRIEGVTESFEAINRISQKLQESPLFSESKISNAKMSLDGQKVDFRLNLTLSTQEPAP</sequence>
<dbReference type="InterPro" id="IPR025691">
    <property type="entry name" value="GspL_pp_dom"/>
</dbReference>
<feature type="transmembrane region" description="Helical" evidence="10">
    <location>
        <begin position="300"/>
        <end position="320"/>
    </location>
</feature>
<evidence type="ECO:0000256" key="3">
    <source>
        <dbReference type="ARBA" id="ARBA00022448"/>
    </source>
</evidence>
<evidence type="ECO:0000256" key="4">
    <source>
        <dbReference type="ARBA" id="ARBA00022475"/>
    </source>
</evidence>
<evidence type="ECO:0000256" key="1">
    <source>
        <dbReference type="ARBA" id="ARBA00004533"/>
    </source>
</evidence>
<dbReference type="GO" id="GO:0015628">
    <property type="term" value="P:protein secretion by the type II secretion system"/>
    <property type="evidence" value="ECO:0007669"/>
    <property type="project" value="InterPro"/>
</dbReference>
<comment type="subcellular location">
    <subcellularLocation>
        <location evidence="1">Cell inner membrane</location>
    </subcellularLocation>
</comment>
<organism evidence="12 13">
    <name type="scientific">Geoalkalibacter subterraneus</name>
    <dbReference type="NCBI Taxonomy" id="483547"/>
    <lineage>
        <taxon>Bacteria</taxon>
        <taxon>Pseudomonadati</taxon>
        <taxon>Thermodesulfobacteriota</taxon>
        <taxon>Desulfuromonadia</taxon>
        <taxon>Desulfuromonadales</taxon>
        <taxon>Geoalkalibacteraceae</taxon>
        <taxon>Geoalkalibacter</taxon>
    </lineage>
</organism>
<name>A0A0B5FQJ5_9BACT</name>
<evidence type="ECO:0000256" key="8">
    <source>
        <dbReference type="ARBA" id="ARBA00022989"/>
    </source>
</evidence>
<gene>
    <name evidence="12" type="ORF">GSUB_07165</name>
</gene>
<evidence type="ECO:0000256" key="9">
    <source>
        <dbReference type="ARBA" id="ARBA00023136"/>
    </source>
</evidence>
<evidence type="ECO:0000313" key="13">
    <source>
        <dbReference type="Proteomes" id="UP000035036"/>
    </source>
</evidence>
<dbReference type="AlphaFoldDB" id="A0A0B5FQJ5"/>
<evidence type="ECO:0000256" key="6">
    <source>
        <dbReference type="ARBA" id="ARBA00022692"/>
    </source>
</evidence>
<keyword evidence="7" id="KW-0653">Protein transport</keyword>
<dbReference type="EMBL" id="CP010311">
    <property type="protein sequence ID" value="AJF06370.1"/>
    <property type="molecule type" value="Genomic_DNA"/>
</dbReference>
<evidence type="ECO:0000313" key="12">
    <source>
        <dbReference type="EMBL" id="AJF06370.1"/>
    </source>
</evidence>
<reference evidence="12 13" key="1">
    <citation type="journal article" date="2015" name="Genome Announc.">
        <title>Genomes of Geoalkalibacter ferrihydriticus Z-0531T and Geoalkalibacter subterraneus Red1T, Two Haloalkaliphilic Metal-Reducing Deltaproteobacteria.</title>
        <authorList>
            <person name="Badalamenti J.P."/>
            <person name="Krajmalnik-Brown R."/>
            <person name="Torres C.I."/>
            <person name="Bond D.R."/>
        </authorList>
    </citation>
    <scope>NUCLEOTIDE SEQUENCE [LARGE SCALE GENOMIC DNA]</scope>
    <source>
        <strain evidence="12 13">Red1</strain>
    </source>
</reference>
<protein>
    <recommendedName>
        <fullName evidence="11">GspL periplasmic domain-containing protein</fullName>
    </recommendedName>
</protein>
<keyword evidence="13" id="KW-1185">Reference proteome</keyword>
<proteinExistence type="inferred from homology"/>
<evidence type="ECO:0000259" key="11">
    <source>
        <dbReference type="Pfam" id="PF12693"/>
    </source>
</evidence>
<comment type="similarity">
    <text evidence="2">Belongs to the GSP L family.</text>
</comment>
<dbReference type="GO" id="GO:0009276">
    <property type="term" value="C:Gram-negative-bacterium-type cell wall"/>
    <property type="evidence" value="ECO:0007669"/>
    <property type="project" value="InterPro"/>
</dbReference>
<dbReference type="InterPro" id="IPR043129">
    <property type="entry name" value="ATPase_NBD"/>
</dbReference>
<dbReference type="NCBIfam" id="TIGR01709">
    <property type="entry name" value="typeII_sec_gspL"/>
    <property type="match status" value="1"/>
</dbReference>
<evidence type="ECO:0000256" key="2">
    <source>
        <dbReference type="ARBA" id="ARBA00005318"/>
    </source>
</evidence>
<dbReference type="HOGENOM" id="CLU_587612_0_0_7"/>
<dbReference type="Gene3D" id="3.30.420.40">
    <property type="match status" value="2"/>
</dbReference>
<dbReference type="OrthoDB" id="5481996at2"/>
<evidence type="ECO:0000256" key="5">
    <source>
        <dbReference type="ARBA" id="ARBA00022519"/>
    </source>
</evidence>
<dbReference type="GO" id="GO:0015627">
    <property type="term" value="C:type II protein secretion system complex"/>
    <property type="evidence" value="ECO:0007669"/>
    <property type="project" value="InterPro"/>
</dbReference>
<dbReference type="RefSeq" id="WP_040199963.1">
    <property type="nucleotide sequence ID" value="NZ_CP010311.1"/>
</dbReference>
<dbReference type="KEGG" id="gsb:GSUB_07165"/>
<keyword evidence="3" id="KW-0813">Transport</keyword>
<dbReference type="GO" id="GO:0005886">
    <property type="term" value="C:plasma membrane"/>
    <property type="evidence" value="ECO:0007669"/>
    <property type="project" value="UniProtKB-SubCell"/>
</dbReference>